<dbReference type="EMBL" id="MU858280">
    <property type="protein sequence ID" value="KAK4207671.1"/>
    <property type="molecule type" value="Genomic_DNA"/>
</dbReference>
<accession>A0AAN6XW30</accession>
<dbReference type="AlphaFoldDB" id="A0AAN6XW30"/>
<evidence type="ECO:0000313" key="2">
    <source>
        <dbReference type="Proteomes" id="UP001301769"/>
    </source>
</evidence>
<proteinExistence type="predicted"/>
<comment type="caution">
    <text evidence="1">The sequence shown here is derived from an EMBL/GenBank/DDBJ whole genome shotgun (WGS) entry which is preliminary data.</text>
</comment>
<keyword evidence="2" id="KW-1185">Reference proteome</keyword>
<protein>
    <submittedName>
        <fullName evidence="1">Uncharacterized protein</fullName>
    </submittedName>
</protein>
<reference evidence="1" key="2">
    <citation type="submission" date="2023-05" db="EMBL/GenBank/DDBJ databases">
        <authorList>
            <consortium name="Lawrence Berkeley National Laboratory"/>
            <person name="Steindorff A."/>
            <person name="Hensen N."/>
            <person name="Bonometti L."/>
            <person name="Westerberg I."/>
            <person name="Brannstrom I.O."/>
            <person name="Guillou S."/>
            <person name="Cros-Aarteil S."/>
            <person name="Calhoun S."/>
            <person name="Haridas S."/>
            <person name="Kuo A."/>
            <person name="Mondo S."/>
            <person name="Pangilinan J."/>
            <person name="Riley R."/>
            <person name="Labutti K."/>
            <person name="Andreopoulos B."/>
            <person name="Lipzen A."/>
            <person name="Chen C."/>
            <person name="Yanf M."/>
            <person name="Daum C."/>
            <person name="Ng V."/>
            <person name="Clum A."/>
            <person name="Ohm R."/>
            <person name="Martin F."/>
            <person name="Silar P."/>
            <person name="Natvig D."/>
            <person name="Lalanne C."/>
            <person name="Gautier V."/>
            <person name="Ament-Velasquez S.L."/>
            <person name="Kruys A."/>
            <person name="Hutchinson M.I."/>
            <person name="Powell A.J."/>
            <person name="Barry K."/>
            <person name="Miller A.N."/>
            <person name="Grigoriev I.V."/>
            <person name="Debuchy R."/>
            <person name="Gladieux P."/>
            <person name="Thoren M.H."/>
            <person name="Johannesson H."/>
        </authorList>
    </citation>
    <scope>NUCLEOTIDE SEQUENCE</scope>
    <source>
        <strain evidence="1">PSN293</strain>
    </source>
</reference>
<sequence length="295" mass="34015">MATSFYQKCSEFKTRPFQHHQPLQGEAPRAWENFRQPKLWPCDFVKDWEWKALLGAGVDGFVSEVTILGKSYALKVFWNTMAPPEPEKYWAFQRECQNSALFEMITSAVHTASAQNEAVYLHPRPSTRDDAIQNLRAFSDGGRQDGQFQNLPVAVRVIGETMPRLRRCYGWTTVSPADIARAITRGLPRRLHASDVLRTISPETGDRNAIVYEYIPHRKSDPVVAQQEIDFLWQAGFQLTFPTRPEDWRDGVLLDLSAIRYPWHPAFLRSRLTRPKFKDLVAYAPNNRPLRSNQP</sequence>
<organism evidence="1 2">
    <name type="scientific">Rhypophila decipiens</name>
    <dbReference type="NCBI Taxonomy" id="261697"/>
    <lineage>
        <taxon>Eukaryota</taxon>
        <taxon>Fungi</taxon>
        <taxon>Dikarya</taxon>
        <taxon>Ascomycota</taxon>
        <taxon>Pezizomycotina</taxon>
        <taxon>Sordariomycetes</taxon>
        <taxon>Sordariomycetidae</taxon>
        <taxon>Sordariales</taxon>
        <taxon>Naviculisporaceae</taxon>
        <taxon>Rhypophila</taxon>
    </lineage>
</organism>
<reference evidence="1" key="1">
    <citation type="journal article" date="2023" name="Mol. Phylogenet. Evol.">
        <title>Genome-scale phylogeny and comparative genomics of the fungal order Sordariales.</title>
        <authorList>
            <person name="Hensen N."/>
            <person name="Bonometti L."/>
            <person name="Westerberg I."/>
            <person name="Brannstrom I.O."/>
            <person name="Guillou S."/>
            <person name="Cros-Aarteil S."/>
            <person name="Calhoun S."/>
            <person name="Haridas S."/>
            <person name="Kuo A."/>
            <person name="Mondo S."/>
            <person name="Pangilinan J."/>
            <person name="Riley R."/>
            <person name="LaButti K."/>
            <person name="Andreopoulos B."/>
            <person name="Lipzen A."/>
            <person name="Chen C."/>
            <person name="Yan M."/>
            <person name="Daum C."/>
            <person name="Ng V."/>
            <person name="Clum A."/>
            <person name="Steindorff A."/>
            <person name="Ohm R.A."/>
            <person name="Martin F."/>
            <person name="Silar P."/>
            <person name="Natvig D.O."/>
            <person name="Lalanne C."/>
            <person name="Gautier V."/>
            <person name="Ament-Velasquez S.L."/>
            <person name="Kruys A."/>
            <person name="Hutchinson M.I."/>
            <person name="Powell A.J."/>
            <person name="Barry K."/>
            <person name="Miller A.N."/>
            <person name="Grigoriev I.V."/>
            <person name="Debuchy R."/>
            <person name="Gladieux P."/>
            <person name="Hiltunen Thoren M."/>
            <person name="Johannesson H."/>
        </authorList>
    </citation>
    <scope>NUCLEOTIDE SEQUENCE</scope>
    <source>
        <strain evidence="1">PSN293</strain>
    </source>
</reference>
<name>A0AAN6XW30_9PEZI</name>
<evidence type="ECO:0000313" key="1">
    <source>
        <dbReference type="EMBL" id="KAK4207671.1"/>
    </source>
</evidence>
<dbReference type="Proteomes" id="UP001301769">
    <property type="component" value="Unassembled WGS sequence"/>
</dbReference>
<gene>
    <name evidence="1" type="ORF">QBC37DRAFT_298235</name>
</gene>